<feature type="region of interest" description="Disordered" evidence="1">
    <location>
        <begin position="29"/>
        <end position="111"/>
    </location>
</feature>
<gene>
    <name evidence="2" type="ORF">ACFFQA_21585</name>
</gene>
<dbReference type="RefSeq" id="WP_377854999.1">
    <property type="nucleotide sequence ID" value="NZ_JBHLZU010000018.1"/>
</dbReference>
<accession>A0ABV6A054</accession>
<name>A0ABV6A054_9PSEU</name>
<evidence type="ECO:0000256" key="1">
    <source>
        <dbReference type="SAM" id="MobiDB-lite"/>
    </source>
</evidence>
<reference evidence="2 3" key="1">
    <citation type="submission" date="2024-09" db="EMBL/GenBank/DDBJ databases">
        <authorList>
            <person name="Sun Q."/>
            <person name="Mori K."/>
        </authorList>
    </citation>
    <scope>NUCLEOTIDE SEQUENCE [LARGE SCALE GENOMIC DNA]</scope>
    <source>
        <strain evidence="2 3">TBRC 7907</strain>
    </source>
</reference>
<evidence type="ECO:0000313" key="2">
    <source>
        <dbReference type="EMBL" id="MFB9906534.1"/>
    </source>
</evidence>
<comment type="caution">
    <text evidence="2">The sequence shown here is derived from an EMBL/GenBank/DDBJ whole genome shotgun (WGS) entry which is preliminary data.</text>
</comment>
<dbReference type="Proteomes" id="UP001589693">
    <property type="component" value="Unassembled WGS sequence"/>
</dbReference>
<evidence type="ECO:0000313" key="3">
    <source>
        <dbReference type="Proteomes" id="UP001589693"/>
    </source>
</evidence>
<sequence>MTPVSRLGIVSLVAAGVIGVTTGVYAFAGPTAAPPQVTGEARMSPAPSLANHVQLPPPPGAPIAPVLCDDDDDLDDLRDDLDDLDDRDDLDDVNDPDDDPDDDLYDDDCRR</sequence>
<organism evidence="2 3">
    <name type="scientific">Allokutzneria oryzae</name>
    <dbReference type="NCBI Taxonomy" id="1378989"/>
    <lineage>
        <taxon>Bacteria</taxon>
        <taxon>Bacillati</taxon>
        <taxon>Actinomycetota</taxon>
        <taxon>Actinomycetes</taxon>
        <taxon>Pseudonocardiales</taxon>
        <taxon>Pseudonocardiaceae</taxon>
        <taxon>Allokutzneria</taxon>
    </lineage>
</organism>
<feature type="compositionally biased region" description="Acidic residues" evidence="1">
    <location>
        <begin position="68"/>
        <end position="111"/>
    </location>
</feature>
<proteinExistence type="predicted"/>
<dbReference type="EMBL" id="JBHLZU010000018">
    <property type="protein sequence ID" value="MFB9906534.1"/>
    <property type="molecule type" value="Genomic_DNA"/>
</dbReference>
<keyword evidence="3" id="KW-1185">Reference proteome</keyword>
<evidence type="ECO:0008006" key="4">
    <source>
        <dbReference type="Google" id="ProtNLM"/>
    </source>
</evidence>
<protein>
    <recommendedName>
        <fullName evidence="4">Small secreted hydrophilic protein</fullName>
    </recommendedName>
</protein>